<feature type="region of interest" description="Disordered" evidence="1">
    <location>
        <begin position="22"/>
        <end position="51"/>
    </location>
</feature>
<dbReference type="EMBL" id="JBGEHV010000021">
    <property type="protein sequence ID" value="MEY8040452.1"/>
    <property type="molecule type" value="Genomic_DNA"/>
</dbReference>
<keyword evidence="2" id="KW-0732">Signal</keyword>
<dbReference type="InterPro" id="IPR024520">
    <property type="entry name" value="DUF3558"/>
</dbReference>
<feature type="region of interest" description="Disordered" evidence="1">
    <location>
        <begin position="67"/>
        <end position="87"/>
    </location>
</feature>
<feature type="signal peptide" evidence="2">
    <location>
        <begin position="1"/>
        <end position="20"/>
    </location>
</feature>
<proteinExistence type="predicted"/>
<dbReference type="Pfam" id="PF12079">
    <property type="entry name" value="DUF3558"/>
    <property type="match status" value="1"/>
</dbReference>
<protein>
    <submittedName>
        <fullName evidence="3">DUF3558 domain-containing protein</fullName>
    </submittedName>
</protein>
<feature type="chain" id="PRO_5045336021" evidence="2">
    <location>
        <begin position="21"/>
        <end position="186"/>
    </location>
</feature>
<evidence type="ECO:0000313" key="4">
    <source>
        <dbReference type="Proteomes" id="UP001564626"/>
    </source>
</evidence>
<reference evidence="3 4" key="1">
    <citation type="submission" date="2024-08" db="EMBL/GenBank/DDBJ databases">
        <title>Genome mining of Saccharopolyspora cebuensis PGLac3 from Nigerian medicinal plant.</title>
        <authorList>
            <person name="Ezeobiora C.E."/>
            <person name="Igbokwe N.H."/>
            <person name="Amin D.H."/>
            <person name="Mendie U.E."/>
        </authorList>
    </citation>
    <scope>NUCLEOTIDE SEQUENCE [LARGE SCALE GENOMIC DNA]</scope>
    <source>
        <strain evidence="3 4">PGLac3</strain>
    </source>
</reference>
<dbReference type="RefSeq" id="WP_345367437.1">
    <property type="nucleotide sequence ID" value="NZ_BAABII010000018.1"/>
</dbReference>
<gene>
    <name evidence="3" type="ORF">AB8O55_13680</name>
</gene>
<sequence length="186" mass="19409">MSRRTTLPALALLATLSVAACSSPGAEGPQATPPPEESATDSGTAIEEPRDISTVTDACTLLTEEQLSGLGGAGSTPAVEESEYGQPKCRWSNDNYSVSVALFDGGGADVIFTKPDINRVDVGGYPAGHRPGNDRLCRVEVLVAEYQQIDVSYSRYGGETPELKDTCGMAQKLATEAVKNLPAASS</sequence>
<name>A0ABV4CK24_9PSEU</name>
<evidence type="ECO:0000313" key="3">
    <source>
        <dbReference type="EMBL" id="MEY8040452.1"/>
    </source>
</evidence>
<keyword evidence="4" id="KW-1185">Reference proteome</keyword>
<comment type="caution">
    <text evidence="3">The sequence shown here is derived from an EMBL/GenBank/DDBJ whole genome shotgun (WGS) entry which is preliminary data.</text>
</comment>
<evidence type="ECO:0000256" key="1">
    <source>
        <dbReference type="SAM" id="MobiDB-lite"/>
    </source>
</evidence>
<dbReference type="PROSITE" id="PS51257">
    <property type="entry name" value="PROKAR_LIPOPROTEIN"/>
    <property type="match status" value="1"/>
</dbReference>
<evidence type="ECO:0000256" key="2">
    <source>
        <dbReference type="SAM" id="SignalP"/>
    </source>
</evidence>
<dbReference type="Proteomes" id="UP001564626">
    <property type="component" value="Unassembled WGS sequence"/>
</dbReference>
<accession>A0ABV4CK24</accession>
<organism evidence="3 4">
    <name type="scientific">Saccharopolyspora cebuensis</name>
    <dbReference type="NCBI Taxonomy" id="418759"/>
    <lineage>
        <taxon>Bacteria</taxon>
        <taxon>Bacillati</taxon>
        <taxon>Actinomycetota</taxon>
        <taxon>Actinomycetes</taxon>
        <taxon>Pseudonocardiales</taxon>
        <taxon>Pseudonocardiaceae</taxon>
        <taxon>Saccharopolyspora</taxon>
    </lineage>
</organism>